<evidence type="ECO:0000313" key="4">
    <source>
        <dbReference type="Proteomes" id="UP000050761"/>
    </source>
</evidence>
<reference evidence="3 4" key="1">
    <citation type="submission" date="2018-11" db="EMBL/GenBank/DDBJ databases">
        <authorList>
            <consortium name="Pathogen Informatics"/>
        </authorList>
    </citation>
    <scope>NUCLEOTIDE SEQUENCE [LARGE SCALE GENOMIC DNA]</scope>
</reference>
<dbReference type="WBParaSite" id="HPBE_0000573401-mRNA-1">
    <property type="protein sequence ID" value="HPBE_0000573401-mRNA-1"/>
    <property type="gene ID" value="HPBE_0000573401"/>
</dbReference>
<dbReference type="Gene3D" id="2.40.50.40">
    <property type="match status" value="1"/>
</dbReference>
<evidence type="ECO:0000259" key="2">
    <source>
        <dbReference type="PROSITE" id="PS50013"/>
    </source>
</evidence>
<dbReference type="OrthoDB" id="5376140at2759"/>
<feature type="compositionally biased region" description="Acidic residues" evidence="1">
    <location>
        <begin position="120"/>
        <end position="135"/>
    </location>
</feature>
<organism evidence="4 5">
    <name type="scientific">Heligmosomoides polygyrus</name>
    <name type="common">Parasitic roundworm</name>
    <dbReference type="NCBI Taxonomy" id="6339"/>
    <lineage>
        <taxon>Eukaryota</taxon>
        <taxon>Metazoa</taxon>
        <taxon>Ecdysozoa</taxon>
        <taxon>Nematoda</taxon>
        <taxon>Chromadorea</taxon>
        <taxon>Rhabditida</taxon>
        <taxon>Rhabditina</taxon>
        <taxon>Rhabditomorpha</taxon>
        <taxon>Strongyloidea</taxon>
        <taxon>Heligmosomidae</taxon>
        <taxon>Heligmosomoides</taxon>
    </lineage>
</organism>
<dbReference type="InterPro" id="IPR000953">
    <property type="entry name" value="Chromo/chromo_shadow_dom"/>
</dbReference>
<keyword evidence="4" id="KW-1185">Reference proteome</keyword>
<dbReference type="EMBL" id="UZAH01025530">
    <property type="protein sequence ID" value="VDO65646.1"/>
    <property type="molecule type" value="Genomic_DNA"/>
</dbReference>
<accession>A0A183FGF8</accession>
<dbReference type="InterPro" id="IPR023780">
    <property type="entry name" value="Chromo_domain"/>
</dbReference>
<gene>
    <name evidence="3" type="ORF">HPBE_LOCUS5735</name>
</gene>
<protein>
    <submittedName>
        <fullName evidence="5">Chromo domain-containing protein</fullName>
    </submittedName>
</protein>
<dbReference type="AlphaFoldDB" id="A0A183FGF8"/>
<dbReference type="SUPFAM" id="SSF54160">
    <property type="entry name" value="Chromo domain-like"/>
    <property type="match status" value="1"/>
</dbReference>
<evidence type="ECO:0000256" key="1">
    <source>
        <dbReference type="SAM" id="MobiDB-lite"/>
    </source>
</evidence>
<reference evidence="5" key="2">
    <citation type="submission" date="2019-09" db="UniProtKB">
        <authorList>
            <consortium name="WormBaseParasite"/>
        </authorList>
    </citation>
    <scope>IDENTIFICATION</scope>
</reference>
<dbReference type="Pfam" id="PF00385">
    <property type="entry name" value="Chromo"/>
    <property type="match status" value="1"/>
</dbReference>
<evidence type="ECO:0000313" key="3">
    <source>
        <dbReference type="EMBL" id="VDO65646.1"/>
    </source>
</evidence>
<sequence>MVRKRNGSEEVYEVERIVEHRVILAGIEYRVRWCGYPEECNDSIHYTKTDCPEAVKKYWQWKKKEVQASPPKKRSHDETCEAEGTSKSVSSQEPKRKAIEAQGKSEELENKGAEHIAEQIEADEEDDDLERDDRS</sequence>
<feature type="compositionally biased region" description="Basic and acidic residues" evidence="1">
    <location>
        <begin position="93"/>
        <end position="118"/>
    </location>
</feature>
<accession>A0A3P7WY79</accession>
<name>A0A183FGF8_HELPZ</name>
<evidence type="ECO:0000313" key="5">
    <source>
        <dbReference type="WBParaSite" id="HPBE_0000573401-mRNA-1"/>
    </source>
</evidence>
<dbReference type="PROSITE" id="PS50013">
    <property type="entry name" value="CHROMO_2"/>
    <property type="match status" value="1"/>
</dbReference>
<proteinExistence type="predicted"/>
<feature type="domain" description="Chromo" evidence="2">
    <location>
        <begin position="12"/>
        <end position="70"/>
    </location>
</feature>
<feature type="region of interest" description="Disordered" evidence="1">
    <location>
        <begin position="65"/>
        <end position="135"/>
    </location>
</feature>
<dbReference type="Proteomes" id="UP000050761">
    <property type="component" value="Unassembled WGS sequence"/>
</dbReference>
<dbReference type="InterPro" id="IPR016197">
    <property type="entry name" value="Chromo-like_dom_sf"/>
</dbReference>